<organism evidence="2">
    <name type="scientific">human gut metagenome</name>
    <dbReference type="NCBI Taxonomy" id="408170"/>
    <lineage>
        <taxon>unclassified sequences</taxon>
        <taxon>metagenomes</taxon>
        <taxon>organismal metagenomes</taxon>
    </lineage>
</organism>
<evidence type="ECO:0000259" key="1">
    <source>
        <dbReference type="Pfam" id="PF20582"/>
    </source>
</evidence>
<dbReference type="AlphaFoldDB" id="W1YUK5"/>
<feature type="non-terminal residue" evidence="2">
    <location>
        <position position="73"/>
    </location>
</feature>
<evidence type="ECO:0000313" key="2">
    <source>
        <dbReference type="EMBL" id="ETJ45430.1"/>
    </source>
</evidence>
<dbReference type="InterPro" id="IPR046778">
    <property type="entry name" value="UPF0758_N"/>
</dbReference>
<dbReference type="Pfam" id="PF20582">
    <property type="entry name" value="UPF0758_N"/>
    <property type="match status" value="1"/>
</dbReference>
<name>W1YUK5_9ZZZZ</name>
<accession>W1YUK5</accession>
<gene>
    <name evidence="2" type="ORF">Q604_UNBC00580G0001</name>
</gene>
<reference evidence="2" key="1">
    <citation type="submission" date="2013-12" db="EMBL/GenBank/DDBJ databases">
        <title>A Varibaculum cambriense genome reconstructed from a premature infant gut community with otherwise low bacterial novelty that shifts toward anaerobic metabolism during the third week of life.</title>
        <authorList>
            <person name="Brown C.T."/>
            <person name="Sharon I."/>
            <person name="Thomas B.C."/>
            <person name="Castelle C.J."/>
            <person name="Morowitz M.J."/>
            <person name="Banfield J.F."/>
        </authorList>
    </citation>
    <scope>NUCLEOTIDE SEQUENCE</scope>
</reference>
<proteinExistence type="predicted"/>
<sequence length="73" mass="8053">MEVPTVSVKDMLPFQRPREKFLALGPSHMAMEELLAILLRTGVKGQSAISLASDIVQSYDDGAYGLNRMTVEE</sequence>
<protein>
    <submittedName>
        <fullName evidence="2">DNA repair protein RadC</fullName>
    </submittedName>
</protein>
<dbReference type="EMBL" id="AZMM01000580">
    <property type="protein sequence ID" value="ETJ45430.1"/>
    <property type="molecule type" value="Genomic_DNA"/>
</dbReference>
<comment type="caution">
    <text evidence="2">The sequence shown here is derived from an EMBL/GenBank/DDBJ whole genome shotgun (WGS) entry which is preliminary data.</text>
</comment>
<feature type="domain" description="UPF0758" evidence="1">
    <location>
        <begin position="8"/>
        <end position="73"/>
    </location>
</feature>